<feature type="compositionally biased region" description="Basic and acidic residues" evidence="1">
    <location>
        <begin position="489"/>
        <end position="507"/>
    </location>
</feature>
<dbReference type="CDD" id="cd01127">
    <property type="entry name" value="TrwB_TraG_TraD_VirD4"/>
    <property type="match status" value="2"/>
</dbReference>
<feature type="compositionally biased region" description="Acidic residues" evidence="1">
    <location>
        <begin position="566"/>
        <end position="584"/>
    </location>
</feature>
<feature type="compositionally biased region" description="Basic and acidic residues" evidence="1">
    <location>
        <begin position="532"/>
        <end position="565"/>
    </location>
</feature>
<feature type="domain" description="Type IV secretion system coupling protein TraD DNA-binding" evidence="2">
    <location>
        <begin position="27"/>
        <end position="344"/>
    </location>
</feature>
<evidence type="ECO:0000313" key="5">
    <source>
        <dbReference type="Proteomes" id="UP000231503"/>
    </source>
</evidence>
<dbReference type="SUPFAM" id="SSF52540">
    <property type="entry name" value="P-loop containing nucleoside triphosphate hydrolases"/>
    <property type="match status" value="1"/>
</dbReference>
<dbReference type="Gene3D" id="3.40.50.300">
    <property type="entry name" value="P-loop containing nucleotide triphosphate hydrolases"/>
    <property type="match status" value="2"/>
</dbReference>
<gene>
    <name evidence="4" type="ORF">COU47_03610</name>
</gene>
<feature type="domain" description="CxxC-x17-CxxC" evidence="3">
    <location>
        <begin position="458"/>
        <end position="485"/>
    </location>
</feature>
<dbReference type="EMBL" id="PFCO01000008">
    <property type="protein sequence ID" value="PIR69429.1"/>
    <property type="molecule type" value="Genomic_DNA"/>
</dbReference>
<proteinExistence type="predicted"/>
<evidence type="ECO:0000259" key="2">
    <source>
        <dbReference type="Pfam" id="PF10412"/>
    </source>
</evidence>
<feature type="compositionally biased region" description="Basic and acidic residues" evidence="1">
    <location>
        <begin position="426"/>
        <end position="435"/>
    </location>
</feature>
<sequence>MPEEQQDRVYFAEANFRNQRKRFGIKRNDRSKHVYVIGKTGMGKTTLLENMVIQDIQNGDGVGVVDPHGEFAQKMLDFVPPDRIKDVIYFDPSNLRYPIGFNIMENVDPDKRHLVAAGLMGVFKKIWVDVWSARMEYILGNTVLALLEYPGATLLSINRMLANKDFRKKVVDNISDPVVRSFWVEEFAKYTDRYTQEALPAIQNKIGQFTSNPLIRNIVGQAKSSFDMRRVMDERRILIMNLSKGKIGEENSRLLGAMLITRLYLAAMSRVEIAQEKDRPDFYLYVDEFQNFATESFANILSEARKYRLNLTLAHQYIAQMDESVRDAVFGNVGTMITFRVGAADAEFMEKEFAPEFTMNDIVNLSFAHIYLKLMIDGVASRPFSASTLPPLHSPRASYRDEITEMSEQKYGIPRKDIEDIIADTIREKPEEEKSSGTSDSGYQEQPRKTENAQGITVYEAVCSVCGKKTLVPFLPDGKRPIFCKQHRNKDQKQQQQPREDRGEHPPTPRNKQAPFSQGGVPPIREGSAVLKTDDEDKNTISLKELEPKKASSRGPDIEGLRKILEDDDDEEEEEALEDLDDAIEDTKDTEEKHTPPPPPEEKRSDNVMRPGDTLRF</sequence>
<dbReference type="InterPro" id="IPR027417">
    <property type="entry name" value="P-loop_NTPase"/>
</dbReference>
<dbReference type="Proteomes" id="UP000231503">
    <property type="component" value="Unassembled WGS sequence"/>
</dbReference>
<evidence type="ECO:0000256" key="1">
    <source>
        <dbReference type="SAM" id="MobiDB-lite"/>
    </source>
</evidence>
<dbReference type="PANTHER" id="PTHR30121:SF11">
    <property type="entry name" value="AAA+ ATPASE DOMAIN-CONTAINING PROTEIN"/>
    <property type="match status" value="1"/>
</dbReference>
<evidence type="ECO:0000259" key="3">
    <source>
        <dbReference type="Pfam" id="PF23477"/>
    </source>
</evidence>
<accession>A0A2H0TCY9</accession>
<protein>
    <submittedName>
        <fullName evidence="4">Uncharacterized protein</fullName>
    </submittedName>
</protein>
<dbReference type="NCBIfam" id="TIGR04272">
    <property type="entry name" value="cxxc_cxxc_Mbark"/>
    <property type="match status" value="1"/>
</dbReference>
<dbReference type="InterPro" id="IPR019476">
    <property type="entry name" value="T4SS_TraD_DNA-bd"/>
</dbReference>
<dbReference type="PANTHER" id="PTHR30121">
    <property type="entry name" value="UNCHARACTERIZED PROTEIN YJGR-RELATED"/>
    <property type="match status" value="1"/>
</dbReference>
<reference evidence="5" key="1">
    <citation type="submission" date="2017-09" db="EMBL/GenBank/DDBJ databases">
        <title>Depth-based differentiation of microbial function through sediment-hosted aquifers and enrichment of novel symbionts in the deep terrestrial subsurface.</title>
        <authorList>
            <person name="Probst A.J."/>
            <person name="Ladd B."/>
            <person name="Jarett J.K."/>
            <person name="Geller-Mcgrath D.E."/>
            <person name="Sieber C.M.K."/>
            <person name="Emerson J.B."/>
            <person name="Anantharaman K."/>
            <person name="Thomas B.C."/>
            <person name="Malmstrom R."/>
            <person name="Stieglmeier M."/>
            <person name="Klingl A."/>
            <person name="Woyke T."/>
            <person name="Ryan C.M."/>
            <person name="Banfield J.F."/>
        </authorList>
    </citation>
    <scope>NUCLEOTIDE SEQUENCE [LARGE SCALE GENOMIC DNA]</scope>
</reference>
<feature type="region of interest" description="Disordered" evidence="1">
    <location>
        <begin position="479"/>
        <end position="617"/>
    </location>
</feature>
<name>A0A2H0TCY9_9BACT</name>
<feature type="region of interest" description="Disordered" evidence="1">
    <location>
        <begin position="426"/>
        <end position="451"/>
    </location>
</feature>
<dbReference type="InterPro" id="IPR026363">
    <property type="entry name" value="CxxC-x17-CxxC_dom"/>
</dbReference>
<dbReference type="Pfam" id="PF10412">
    <property type="entry name" value="TrwB_AAD_bind"/>
    <property type="match status" value="1"/>
</dbReference>
<evidence type="ECO:0000313" key="4">
    <source>
        <dbReference type="EMBL" id="PIR69429.1"/>
    </source>
</evidence>
<dbReference type="InterPro" id="IPR051162">
    <property type="entry name" value="T4SS_component"/>
</dbReference>
<comment type="caution">
    <text evidence="4">The sequence shown here is derived from an EMBL/GenBank/DDBJ whole genome shotgun (WGS) entry which is preliminary data.</text>
</comment>
<dbReference type="Pfam" id="PF23477">
    <property type="entry name" value="zf_Tbcl_2"/>
    <property type="match status" value="1"/>
</dbReference>
<dbReference type="AlphaFoldDB" id="A0A2H0TCY9"/>
<organism evidence="4 5">
    <name type="scientific">Candidatus Niyogibacteria bacterium CG10_big_fil_rev_8_21_14_0_10_46_36</name>
    <dbReference type="NCBI Taxonomy" id="1974726"/>
    <lineage>
        <taxon>Bacteria</taxon>
        <taxon>Candidatus Niyogiibacteriota</taxon>
    </lineage>
</organism>
<feature type="compositionally biased region" description="Basic and acidic residues" evidence="1">
    <location>
        <begin position="585"/>
        <end position="617"/>
    </location>
</feature>